<feature type="compositionally biased region" description="Basic and acidic residues" evidence="1">
    <location>
        <begin position="173"/>
        <end position="188"/>
    </location>
</feature>
<accession>A0A2S8FH99</accession>
<evidence type="ECO:0000256" key="1">
    <source>
        <dbReference type="SAM" id="MobiDB-lite"/>
    </source>
</evidence>
<dbReference type="Pfam" id="PF20382">
    <property type="entry name" value="DUF6677"/>
    <property type="match status" value="1"/>
</dbReference>
<name>A0A2S8FH99_9BACT</name>
<keyword evidence="2" id="KW-0812">Transmembrane</keyword>
<dbReference type="RefSeq" id="WP_105356575.1">
    <property type="nucleotide sequence ID" value="NZ_PUIB01000019.1"/>
</dbReference>
<organism evidence="4 5">
    <name type="scientific">Blastopirellula marina</name>
    <dbReference type="NCBI Taxonomy" id="124"/>
    <lineage>
        <taxon>Bacteria</taxon>
        <taxon>Pseudomonadati</taxon>
        <taxon>Planctomycetota</taxon>
        <taxon>Planctomycetia</taxon>
        <taxon>Pirellulales</taxon>
        <taxon>Pirellulaceae</taxon>
        <taxon>Blastopirellula</taxon>
    </lineage>
</organism>
<feature type="region of interest" description="Disordered" evidence="1">
    <location>
        <begin position="172"/>
        <end position="207"/>
    </location>
</feature>
<dbReference type="EMBL" id="PUIB01000019">
    <property type="protein sequence ID" value="PQO31549.1"/>
    <property type="molecule type" value="Genomic_DNA"/>
</dbReference>
<dbReference type="InterPro" id="IPR046499">
    <property type="entry name" value="DUF6677"/>
</dbReference>
<keyword evidence="2" id="KW-0472">Membrane</keyword>
<sequence length="207" mass="22478">MSNETGSAQPTSDQDPFAPVPIDLKNPSTAILLAWLIPGAGHLYQGRRGKGILFLVCILSIYFLGLSMGGGRVVYAKWDATEKRLPLLCQLGVGLPTLPAFAQAYLVKNHKQPMELFGIRLMAPPLDDEENASLHRKYGYLFEMGTLYTMIAGLLNVLVIYDAGAGPVWMLPDSEKKKRAKDKDKSAEPEASSDDDQPEPAASVTSG</sequence>
<feature type="transmembrane region" description="Helical" evidence="2">
    <location>
        <begin position="147"/>
        <end position="171"/>
    </location>
</feature>
<dbReference type="OrthoDB" id="281398at2"/>
<dbReference type="Proteomes" id="UP000239388">
    <property type="component" value="Unassembled WGS sequence"/>
</dbReference>
<evidence type="ECO:0000256" key="2">
    <source>
        <dbReference type="SAM" id="Phobius"/>
    </source>
</evidence>
<protein>
    <recommendedName>
        <fullName evidence="3">DUF6677 domain-containing protein</fullName>
    </recommendedName>
</protein>
<proteinExistence type="predicted"/>
<feature type="transmembrane region" description="Helical" evidence="2">
    <location>
        <begin position="52"/>
        <end position="75"/>
    </location>
</feature>
<reference evidence="4 5" key="1">
    <citation type="submission" date="2018-02" db="EMBL/GenBank/DDBJ databases">
        <title>Comparative genomes isolates from brazilian mangrove.</title>
        <authorList>
            <person name="Araujo J.E."/>
            <person name="Taketani R.G."/>
            <person name="Silva M.C.P."/>
            <person name="Loureco M.V."/>
            <person name="Andreote F.D."/>
        </authorList>
    </citation>
    <scope>NUCLEOTIDE SEQUENCE [LARGE SCALE GENOMIC DNA]</scope>
    <source>
        <strain evidence="4 5">NAP PRIS-MGV</strain>
    </source>
</reference>
<gene>
    <name evidence="4" type="ORF">C5Y98_19190</name>
</gene>
<evidence type="ECO:0000259" key="3">
    <source>
        <dbReference type="Pfam" id="PF20382"/>
    </source>
</evidence>
<dbReference type="AlphaFoldDB" id="A0A2S8FH99"/>
<feature type="domain" description="DUF6677" evidence="3">
    <location>
        <begin position="30"/>
        <end position="171"/>
    </location>
</feature>
<evidence type="ECO:0000313" key="4">
    <source>
        <dbReference type="EMBL" id="PQO31549.1"/>
    </source>
</evidence>
<keyword evidence="2" id="KW-1133">Transmembrane helix</keyword>
<evidence type="ECO:0000313" key="5">
    <source>
        <dbReference type="Proteomes" id="UP000239388"/>
    </source>
</evidence>
<comment type="caution">
    <text evidence="4">The sequence shown here is derived from an EMBL/GenBank/DDBJ whole genome shotgun (WGS) entry which is preliminary data.</text>
</comment>
<feature type="transmembrane region" description="Helical" evidence="2">
    <location>
        <begin position="87"/>
        <end position="106"/>
    </location>
</feature>